<evidence type="ECO:0000313" key="2">
    <source>
        <dbReference type="Proteomes" id="UP000228758"/>
    </source>
</evidence>
<dbReference type="RefSeq" id="WP_100365657.1">
    <property type="nucleotide sequence ID" value="NZ_PGFF01000001.1"/>
</dbReference>
<proteinExistence type="predicted"/>
<evidence type="ECO:0000313" key="1">
    <source>
        <dbReference type="EMBL" id="PJJ73591.1"/>
    </source>
</evidence>
<comment type="caution">
    <text evidence="1">The sequence shown here is derived from an EMBL/GenBank/DDBJ whole genome shotgun (WGS) entry which is preliminary data.</text>
</comment>
<organism evidence="1 2">
    <name type="scientific">Diaminobutyricimonas aerilata</name>
    <dbReference type="NCBI Taxonomy" id="1162967"/>
    <lineage>
        <taxon>Bacteria</taxon>
        <taxon>Bacillati</taxon>
        <taxon>Actinomycetota</taxon>
        <taxon>Actinomycetes</taxon>
        <taxon>Micrococcales</taxon>
        <taxon>Microbacteriaceae</taxon>
        <taxon>Diaminobutyricimonas</taxon>
    </lineage>
</organism>
<dbReference type="Proteomes" id="UP000228758">
    <property type="component" value="Unassembled WGS sequence"/>
</dbReference>
<dbReference type="EMBL" id="PGFF01000001">
    <property type="protein sequence ID" value="PJJ73591.1"/>
    <property type="molecule type" value="Genomic_DNA"/>
</dbReference>
<reference evidence="1 2" key="1">
    <citation type="submission" date="2017-11" db="EMBL/GenBank/DDBJ databases">
        <title>Genomic Encyclopedia of Archaeal and Bacterial Type Strains, Phase II (KMG-II): From Individual Species to Whole Genera.</title>
        <authorList>
            <person name="Goeker M."/>
        </authorList>
    </citation>
    <scope>NUCLEOTIDE SEQUENCE [LARGE SCALE GENOMIC DNA]</scope>
    <source>
        <strain evidence="1 2">DSM 27393</strain>
    </source>
</reference>
<protein>
    <submittedName>
        <fullName evidence="1">Uncharacterized protein GlcG (DUF336 family)</fullName>
    </submittedName>
</protein>
<dbReference type="PANTHER" id="PTHR34309">
    <property type="entry name" value="SLR1406 PROTEIN"/>
    <property type="match status" value="1"/>
</dbReference>
<sequence length="134" mass="13277">MTNITLDQAQRILAAGAARAAELGAPSTLTVLDGGARMVASVRQDGAPLVSIDSSFAKARTAVFFMTPTRDLVGAVQPGAPLYTLDGATAEQLTFVAGGVPINDADGAVIGAIGVGGGTPDQDVQVAEAAIAAL</sequence>
<dbReference type="InterPro" id="IPR052517">
    <property type="entry name" value="GlcG_carb_metab_protein"/>
</dbReference>
<dbReference type="AlphaFoldDB" id="A0A2M9CNW3"/>
<gene>
    <name evidence="1" type="ORF">CLV46_3184</name>
</gene>
<keyword evidence="2" id="KW-1185">Reference proteome</keyword>
<dbReference type="Gene3D" id="3.30.450.150">
    <property type="entry name" value="Haem-degrading domain"/>
    <property type="match status" value="1"/>
</dbReference>
<dbReference type="SUPFAM" id="SSF143744">
    <property type="entry name" value="GlcG-like"/>
    <property type="match status" value="1"/>
</dbReference>
<name>A0A2M9CNW3_9MICO</name>
<accession>A0A2M9CNW3</accession>
<dbReference type="InterPro" id="IPR038084">
    <property type="entry name" value="PduO/GlcC-like_sf"/>
</dbReference>
<dbReference type="InterPro" id="IPR005624">
    <property type="entry name" value="PduO/GlcC-like"/>
</dbReference>
<dbReference type="OrthoDB" id="9778896at2"/>
<dbReference type="Pfam" id="PF03928">
    <property type="entry name" value="HbpS-like"/>
    <property type="match status" value="1"/>
</dbReference>
<dbReference type="PANTHER" id="PTHR34309:SF1">
    <property type="entry name" value="PROTEIN GLCG"/>
    <property type="match status" value="1"/>
</dbReference>